<sequence length="320" mass="36075">MASLLPPFLRPHPLNIPHSRCKNAIYDRRPPLGPVHALWWPPLRQEQALDRIILFVPGNPGLIEFYIPFLDAIHQHQHGEQLGILALSYMGHTPGFPDAGVDCLNLPSQVQGFIDAHDNIRAAFGQNIPMTLIGHSVGAWVATQVLKQRTASNATAFLLFPTLSHIAKTPNGLRLAHFFSPGPRQFISTLCHLAWFLPFFLLSLLFRSWPKEQVVVLSKLIRSPSAALACLTMAHDEMRTILEPETSMLVAHQERLYFFYAQQDDWIGNGRQEILLEFRDDEGKRVVIGDGPIPHAFCISHWAPVALQCCLWLQLDTLSR</sequence>
<organism evidence="1 2">
    <name type="scientific">Pluteus cervinus</name>
    <dbReference type="NCBI Taxonomy" id="181527"/>
    <lineage>
        <taxon>Eukaryota</taxon>
        <taxon>Fungi</taxon>
        <taxon>Dikarya</taxon>
        <taxon>Basidiomycota</taxon>
        <taxon>Agaricomycotina</taxon>
        <taxon>Agaricomycetes</taxon>
        <taxon>Agaricomycetidae</taxon>
        <taxon>Agaricales</taxon>
        <taxon>Pluteineae</taxon>
        <taxon>Pluteaceae</taxon>
        <taxon>Pluteus</taxon>
    </lineage>
</organism>
<accession>A0ACD3BGV8</accession>
<name>A0ACD3BGV8_9AGAR</name>
<reference evidence="1 2" key="1">
    <citation type="journal article" date="2019" name="Nat. Ecol. Evol.">
        <title>Megaphylogeny resolves global patterns of mushroom evolution.</title>
        <authorList>
            <person name="Varga T."/>
            <person name="Krizsan K."/>
            <person name="Foldi C."/>
            <person name="Dima B."/>
            <person name="Sanchez-Garcia M."/>
            <person name="Sanchez-Ramirez S."/>
            <person name="Szollosi G.J."/>
            <person name="Szarkandi J.G."/>
            <person name="Papp V."/>
            <person name="Albert L."/>
            <person name="Andreopoulos W."/>
            <person name="Angelini C."/>
            <person name="Antonin V."/>
            <person name="Barry K.W."/>
            <person name="Bougher N.L."/>
            <person name="Buchanan P."/>
            <person name="Buyck B."/>
            <person name="Bense V."/>
            <person name="Catcheside P."/>
            <person name="Chovatia M."/>
            <person name="Cooper J."/>
            <person name="Damon W."/>
            <person name="Desjardin D."/>
            <person name="Finy P."/>
            <person name="Geml J."/>
            <person name="Haridas S."/>
            <person name="Hughes K."/>
            <person name="Justo A."/>
            <person name="Karasinski D."/>
            <person name="Kautmanova I."/>
            <person name="Kiss B."/>
            <person name="Kocsube S."/>
            <person name="Kotiranta H."/>
            <person name="LaButti K.M."/>
            <person name="Lechner B.E."/>
            <person name="Liimatainen K."/>
            <person name="Lipzen A."/>
            <person name="Lukacs Z."/>
            <person name="Mihaltcheva S."/>
            <person name="Morgado L.N."/>
            <person name="Niskanen T."/>
            <person name="Noordeloos M.E."/>
            <person name="Ohm R.A."/>
            <person name="Ortiz-Santana B."/>
            <person name="Ovrebo C."/>
            <person name="Racz N."/>
            <person name="Riley R."/>
            <person name="Savchenko A."/>
            <person name="Shiryaev A."/>
            <person name="Soop K."/>
            <person name="Spirin V."/>
            <person name="Szebenyi C."/>
            <person name="Tomsovsky M."/>
            <person name="Tulloss R.E."/>
            <person name="Uehling J."/>
            <person name="Grigoriev I.V."/>
            <person name="Vagvolgyi C."/>
            <person name="Papp T."/>
            <person name="Martin F.M."/>
            <person name="Miettinen O."/>
            <person name="Hibbett D.S."/>
            <person name="Nagy L.G."/>
        </authorList>
    </citation>
    <scope>NUCLEOTIDE SEQUENCE [LARGE SCALE GENOMIC DNA]</scope>
    <source>
        <strain evidence="1 2">NL-1719</strain>
    </source>
</reference>
<evidence type="ECO:0000313" key="1">
    <source>
        <dbReference type="EMBL" id="TFK77268.1"/>
    </source>
</evidence>
<evidence type="ECO:0000313" key="2">
    <source>
        <dbReference type="Proteomes" id="UP000308600"/>
    </source>
</evidence>
<protein>
    <submittedName>
        <fullName evidence="1">Uncharacterized protein</fullName>
    </submittedName>
</protein>
<dbReference type="Proteomes" id="UP000308600">
    <property type="component" value="Unassembled WGS sequence"/>
</dbReference>
<keyword evidence="2" id="KW-1185">Reference proteome</keyword>
<gene>
    <name evidence="1" type="ORF">BDN72DRAFT_807915</name>
</gene>
<dbReference type="EMBL" id="ML208259">
    <property type="protein sequence ID" value="TFK77268.1"/>
    <property type="molecule type" value="Genomic_DNA"/>
</dbReference>
<proteinExistence type="predicted"/>